<dbReference type="InterPro" id="IPR011042">
    <property type="entry name" value="6-blade_b-propeller_TolB-like"/>
</dbReference>
<dbReference type="PANTHER" id="PTHR36842">
    <property type="entry name" value="PROTEIN TOLB HOMOLOG"/>
    <property type="match status" value="1"/>
</dbReference>
<dbReference type="STRING" id="926569.ANT_30830"/>
<dbReference type="Gene3D" id="2.60.40.10">
    <property type="entry name" value="Immunoglobulins"/>
    <property type="match status" value="1"/>
</dbReference>
<dbReference type="InterPro" id="IPR011659">
    <property type="entry name" value="WD40"/>
</dbReference>
<evidence type="ECO:0000256" key="2">
    <source>
        <dbReference type="SAM" id="SignalP"/>
    </source>
</evidence>
<reference evidence="3 4" key="1">
    <citation type="submission" date="2010-12" db="EMBL/GenBank/DDBJ databases">
        <title>Whole genome sequence of Anaerolinea thermophila UNI-1.</title>
        <authorList>
            <person name="Narita-Yamada S."/>
            <person name="Kishi E."/>
            <person name="Watanabe Y."/>
            <person name="Takasaki K."/>
            <person name="Ankai A."/>
            <person name="Oguchi A."/>
            <person name="Fukui S."/>
            <person name="Takahashi M."/>
            <person name="Yashiro I."/>
            <person name="Hosoyama A."/>
            <person name="Sekiguchi Y."/>
            <person name="Hanada S."/>
            <person name="Fujita N."/>
        </authorList>
    </citation>
    <scope>NUCLEOTIDE SEQUENCE [LARGE SCALE GENOMIC DNA]</scope>
    <source>
        <strain evidence="4">DSM 14523 / JCM 11388 / NBRC 100420 / UNI-1</strain>
    </source>
</reference>
<name>E8N2V9_ANATU</name>
<dbReference type="SUPFAM" id="SSF82171">
    <property type="entry name" value="DPP6 N-terminal domain-like"/>
    <property type="match status" value="1"/>
</dbReference>
<dbReference type="EMBL" id="AP012029">
    <property type="protein sequence ID" value="BAJ65109.1"/>
    <property type="molecule type" value="Genomic_DNA"/>
</dbReference>
<comment type="similarity">
    <text evidence="1">Belongs to the TolB family.</text>
</comment>
<dbReference type="Gene3D" id="2.120.10.30">
    <property type="entry name" value="TolB, C-terminal domain"/>
    <property type="match status" value="2"/>
</dbReference>
<dbReference type="Pfam" id="PF07676">
    <property type="entry name" value="PD40"/>
    <property type="match status" value="3"/>
</dbReference>
<dbReference type="RefSeq" id="WP_013561450.1">
    <property type="nucleotide sequence ID" value="NC_014960.1"/>
</dbReference>
<evidence type="ECO:0000313" key="3">
    <source>
        <dbReference type="EMBL" id="BAJ65109.1"/>
    </source>
</evidence>
<evidence type="ECO:0000313" key="4">
    <source>
        <dbReference type="Proteomes" id="UP000008922"/>
    </source>
</evidence>
<dbReference type="PANTHER" id="PTHR36842:SF1">
    <property type="entry name" value="PROTEIN TOLB"/>
    <property type="match status" value="1"/>
</dbReference>
<dbReference type="eggNOG" id="COG0823">
    <property type="taxonomic scope" value="Bacteria"/>
</dbReference>
<gene>
    <name evidence="3" type="ordered locus">ANT_30830</name>
</gene>
<dbReference type="Proteomes" id="UP000008922">
    <property type="component" value="Chromosome"/>
</dbReference>
<sequence length="672" mass="72248">MKSAFQLVNRLLIAALALAFFAVLVRADAPPAATLLISKPPAADTANEDCYHASASYDGSRVVFACKYVDEATNLSSLPDTVNTWDVFLRDRTLNQTLALSATYQNLLGQGNSLFPVISPDGQWVAFQTSAQLKSTDTDSRLDIYVLKVEADGTISQSIQASRRSSGTPADADSGYTCPVPLPPGQTCDPKYLILQPSLAIYTEGGNPRVIFQSDASNLDLGLTDGNHKRDLYLSLINAADGSVTNKLLTRTPSGGSINGDAWHPVVSYDGRWVAFTSDASNLIPGVSGIQVYLMDRDADNDGILDNTLPVYRLVSRAADGKPGNAMSFYPALSADGRYIAFTSDASNLETQNPALPADTNGKRDVYLWDRLSGRTHLISVRYHTDPDQALEEPSFSPTISADGRWIAFTSEAGNVVPGDVNVYCAYDEQQAKWVCSHRDLFIYDRLAQTDADRLFLLNVRNSPPPPGTGTGESMPVLLDIPPDPTNCPNSLQVCNTSAFPVIAGNRSLVTFSSQDRDLPDGAAFNIDERFDVWARAFDVPAPAPQLSFSPQSLAFVVFPGQVSAPKNILLTNFGDVAVNIGQVQITTGDDAVFELVSDGCSNRTLDAAINGVPRATGSCKISVRAVPDEMLAVGEYVSQVVIPSDDPQLTTATVSLWAGPRYVYLPAVLKP</sequence>
<dbReference type="InParanoid" id="E8N2V9"/>
<dbReference type="HOGENOM" id="CLU_408642_0_0_0"/>
<keyword evidence="4" id="KW-1185">Reference proteome</keyword>
<dbReference type="AlphaFoldDB" id="E8N2V9"/>
<evidence type="ECO:0000256" key="1">
    <source>
        <dbReference type="ARBA" id="ARBA00009820"/>
    </source>
</evidence>
<protein>
    <submittedName>
        <fullName evidence="3">Uncharacterized protein</fullName>
    </submittedName>
</protein>
<organism evidence="3 4">
    <name type="scientific">Anaerolinea thermophila (strain DSM 14523 / JCM 11388 / NBRC 100420 / UNI-1)</name>
    <dbReference type="NCBI Taxonomy" id="926569"/>
    <lineage>
        <taxon>Bacteria</taxon>
        <taxon>Bacillati</taxon>
        <taxon>Chloroflexota</taxon>
        <taxon>Anaerolineae</taxon>
        <taxon>Anaerolineales</taxon>
        <taxon>Anaerolineaceae</taxon>
        <taxon>Anaerolinea</taxon>
    </lineage>
</organism>
<dbReference type="InterPro" id="IPR013783">
    <property type="entry name" value="Ig-like_fold"/>
</dbReference>
<accession>E8N2V9</accession>
<dbReference type="KEGG" id="atm:ANT_30830"/>
<feature type="chain" id="PRO_5003225251" evidence="2">
    <location>
        <begin position="28"/>
        <end position="672"/>
    </location>
</feature>
<keyword evidence="2" id="KW-0732">Signal</keyword>
<feature type="signal peptide" evidence="2">
    <location>
        <begin position="1"/>
        <end position="27"/>
    </location>
</feature>
<proteinExistence type="inferred from homology"/>